<comment type="caution">
    <text evidence="1">The sequence shown here is derived from an EMBL/GenBank/DDBJ whole genome shotgun (WGS) entry which is preliminary data.</text>
</comment>
<name>A0ACC1T8K0_9APHY</name>
<proteinExistence type="predicted"/>
<evidence type="ECO:0000313" key="2">
    <source>
        <dbReference type="Proteomes" id="UP001148662"/>
    </source>
</evidence>
<gene>
    <name evidence="1" type="ORF">NM688_g2547</name>
</gene>
<reference evidence="1" key="1">
    <citation type="submission" date="2022-07" db="EMBL/GenBank/DDBJ databases">
        <title>Genome Sequence of Phlebia brevispora.</title>
        <authorList>
            <person name="Buettner E."/>
        </authorList>
    </citation>
    <scope>NUCLEOTIDE SEQUENCE</scope>
    <source>
        <strain evidence="1">MPL23</strain>
    </source>
</reference>
<accession>A0ACC1T8K0</accession>
<organism evidence="1 2">
    <name type="scientific">Phlebia brevispora</name>
    <dbReference type="NCBI Taxonomy" id="194682"/>
    <lineage>
        <taxon>Eukaryota</taxon>
        <taxon>Fungi</taxon>
        <taxon>Dikarya</taxon>
        <taxon>Basidiomycota</taxon>
        <taxon>Agaricomycotina</taxon>
        <taxon>Agaricomycetes</taxon>
        <taxon>Polyporales</taxon>
        <taxon>Meruliaceae</taxon>
        <taxon>Phlebia</taxon>
    </lineage>
</organism>
<sequence>MVGEAALRTGGMFRIVLLAFLDPGSHIGLLPIIYKAVAHTIGIRLALTVTRNERASQTTALGPRNRTKRWNDWFYESSEMRTDSADLTIVGYSSYIDHNISLMGWTPPIEKSTGDLNAVYEFDQITMTTAIPQPPSVPIIGHLTTVDHSSPAQSLHPLAQKYGDIFQLNVFGRKVVVLSSPALINEVSNDKLYHKKISKVLSELRIAVGDGLFTAHVPGEDNYYIARRIILPAFSTIKIQGMFDDMMDIASQLVLKWERFGPNARIDPAADMSALTLDTLCLCTMSYRLNSFYLGEMHPFVKSMTDFMDESVRRAFRLGFINDLMWNTTAQYEEAQRIMESYSDTLLEDRRANPTDKPDLLNAMINGVDKETGLKIPDVTIKRNLLTFLVAGHETTSGMMSFALFFLAKNPEAMRKLREEIDAMIGRRPMEVKDLNNLPYLLAVMRETLRLSPTAPLRAVTPYEDTVLAGKYPVEKDTTVVCGIYMAHRHPKVWGDDAEEFRPERMLGGKFEQYPENAWQPFGYGMRACTGRAFAWQEAQVALVCIVQKFNIVLDPPSYDLKLREMMTIKPLDMYIRAIPRDDAAPPLLAIPSSSLLQERNGGAQQKQIPKSETASDGSGHPVYVLYGSNQGCCEAFAQRIASEAPAHGFRASLGTMDSAVEHVPTDGPVVIITASYEGQPPDNAAHFLAWLENMKKDELKGVNYAIFGCGNSEWAKTFQRIPTVCDELLSEHSATRLLDRGVGNAAAGDFFDAFERWEEALWEMLEKKYGTASKVGHTGLAIEMLGTETERAATLRQSDTAFGLVVENRLLTSSGAPAKIHLEFDLPEGLSYRAGDYLAVLPANPARDVQRAMSLFNLSPRQEVKVTTTGPTPLPVGRPINAYSLLSGYVELAQPATTRDIRTLIDASKSEHTISKLQDMLSAYSEQILTKRLSLLDILEDYKDIQLSFAQFLQLLPSMRIRQYSISSSPLSDPRRVALTLSVLEAPAISGRKERFLGVASTYLAGLRPADKVLIAVRPSTAAFSLPQDPTVPVVMFCAGSGLAPMRGFLQERAMQKQSGREVAKSLLFFGCRTPSDDYLYSESDLKEWQDMGVVELRPAFSRATRESHGCKYVQDRVWRDRAEVLAAYNGGAKFYICGASRMATGVREKLIMMFKEEHGLDEGAARAKFDEDRVQGRPTFLSHVSETFNYDTFLDIMEQYQSSLKRSGRTLETDKASRMPERPRARMVEEWGSDFASGDARDRRSKKLPESKQLSKKAVKTSRDLLDDEESSEDELNFLSQSSKAGSSSPNRRLTSLKDAEYEDGVMVDGEFHHYHQAYMPKPNPLPSFKKNKKIESNSTAAEASGSTVQSHSPPARASSSTVVERSSLVDSATRPKHKALGMRPIPRTTNSRPCMPPVREADPQHTPMPAGRVPSTFPMDVFSKDSAEKHMSNLHTSSTQVPDSSKSKGKAKAQGQHFPMDMISSLEDPHEPCRDRPESRDKAKAQDFPMDVAASAERVDGQSRISMSKPKAKTQDFPMDIATSVEETTTRSDHGRNKDKAKTKAFPMDVASGREDIVDETRTKASLKALPLTEKSNAALRAEPQPFPMMISGSQRSTRSEPLARKSPSHSQDLSPFPSPPKSSPPHPTTSTEPKMGNTRRSSRRKGGVRKGRVASSSENADSPEEDTSHVQKKHEPKPFPMASQLVNIADSTYSKGKRLSLDENAVLADIMGSMEEEDSLLFLNPDIDPATLCPWCDERLPPSPSPHLKSLIAAARKHSSSDGRPTNPLGMYAAPAVFVSVCQRHRFESVQIPLAKKRGWPTHIDWTGLGGRVRRLRNKLQRIVDDVDEDCLQRQAEDDEEGDEKDAADDLELLETCPRKGSAFWKEVIKAFRKKGGRQASSVRGQMTSFSKTQPGYYGELGYVIINQTIYDLFPPAHESSSRKPRSC</sequence>
<keyword evidence="2" id="KW-1185">Reference proteome</keyword>
<evidence type="ECO:0000313" key="1">
    <source>
        <dbReference type="EMBL" id="KAJ3555497.1"/>
    </source>
</evidence>
<dbReference type="Proteomes" id="UP001148662">
    <property type="component" value="Unassembled WGS sequence"/>
</dbReference>
<protein>
    <submittedName>
        <fullName evidence="1">Uncharacterized protein</fullName>
    </submittedName>
</protein>
<dbReference type="EMBL" id="JANHOG010000326">
    <property type="protein sequence ID" value="KAJ3555497.1"/>
    <property type="molecule type" value="Genomic_DNA"/>
</dbReference>